<keyword evidence="2" id="KW-0479">Metal-binding</keyword>
<sequence>MESRPLPMRPAAAAALLLAAVVGCGGGGGGDGQPADTIPQPQVAASRDGVLELTLRQAPAKVEVAGTTITSNVFNDTYVPPVIKLGRGDRLALTLRNRIGKAEVEIDGPQETNLHYHGMSISPLAPADDIFLHVGAGADYLYTWRVPVDHPQGTHWYHPHPHGLVEPQILSGMSGLMVIDGLLDHFPAFAGLTERHFLLKDIQLPGADDGAPLTKTINGVLGGTLNLRPGEMQVWHVGNVGADAYFDLAIDGLQWWEIARDGNVRARPEARTSLFLPPGSRSTLIVRAADAAGSYAIRTLAVDTGPQGDPNPEVRLATLAVGGQPQDTANLLARIDEPAVRRDTLTPEQVAALPITRRRTVVFSETADGNTFFIDGKEYDVGRDDVTVNLGDVEEWTIRNVSGERHVFHIHQLDFLVTSINNEDVDERGLRDVIDLPFQQNGVPGEVKVIIPFTNPLMIGRFVFHCHIVEHEDGGMMANIVVLPPGQSALPAARMNVIQATSLASTWKSMLPRAISQRLAPPAPWQDAICRSDGRTAVAAAAPSTPLPR</sequence>
<comment type="subcellular location">
    <subcellularLocation>
        <location evidence="1">Periplasm</location>
    </subcellularLocation>
</comment>
<protein>
    <submittedName>
        <fullName evidence="7">Multicopper oxidase mco</fullName>
        <ecNumber evidence="7">1.-.-.-</ecNumber>
    </submittedName>
</protein>
<reference evidence="7 8" key="1">
    <citation type="submission" date="2021-08" db="EMBL/GenBank/DDBJ databases">
        <authorList>
            <person name="Peeters C."/>
        </authorList>
    </citation>
    <scope>NUCLEOTIDE SEQUENCE [LARGE SCALE GENOMIC DNA]</scope>
    <source>
        <strain evidence="7 8">LMG 21510</strain>
    </source>
</reference>
<dbReference type="Pfam" id="PF00394">
    <property type="entry name" value="Cu-oxidase"/>
    <property type="match status" value="1"/>
</dbReference>
<gene>
    <name evidence="7" type="primary">mco</name>
    <name evidence="7" type="ORF">LMG21510_00192</name>
</gene>
<dbReference type="InterPro" id="IPR011707">
    <property type="entry name" value="Cu-oxidase-like_N"/>
</dbReference>
<dbReference type="PROSITE" id="PS00079">
    <property type="entry name" value="MULTICOPPER_OXIDASE1"/>
    <property type="match status" value="1"/>
</dbReference>
<dbReference type="GO" id="GO:0016491">
    <property type="term" value="F:oxidoreductase activity"/>
    <property type="evidence" value="ECO:0007669"/>
    <property type="project" value="UniProtKB-KW"/>
</dbReference>
<evidence type="ECO:0000256" key="2">
    <source>
        <dbReference type="ARBA" id="ARBA00022723"/>
    </source>
</evidence>
<dbReference type="PANTHER" id="PTHR11709">
    <property type="entry name" value="MULTI-COPPER OXIDASE"/>
    <property type="match status" value="1"/>
</dbReference>
<comment type="caution">
    <text evidence="7">The sequence shown here is derived from an EMBL/GenBank/DDBJ whole genome shotgun (WGS) entry which is preliminary data.</text>
</comment>
<dbReference type="Gene3D" id="2.60.40.420">
    <property type="entry name" value="Cupredoxins - blue copper proteins"/>
    <property type="match status" value="3"/>
</dbReference>
<dbReference type="Proteomes" id="UP000721236">
    <property type="component" value="Unassembled WGS sequence"/>
</dbReference>
<dbReference type="InterPro" id="IPR002355">
    <property type="entry name" value="Cu_oxidase_Cu_BS"/>
</dbReference>
<evidence type="ECO:0000313" key="7">
    <source>
        <dbReference type="EMBL" id="CAG9165750.1"/>
    </source>
</evidence>
<evidence type="ECO:0000259" key="4">
    <source>
        <dbReference type="Pfam" id="PF00394"/>
    </source>
</evidence>
<dbReference type="InterPro" id="IPR045087">
    <property type="entry name" value="Cu-oxidase_fam"/>
</dbReference>
<evidence type="ECO:0000259" key="5">
    <source>
        <dbReference type="Pfam" id="PF07731"/>
    </source>
</evidence>
<organism evidence="7 8">
    <name type="scientific">Cupriavidus respiraculi</name>
    <dbReference type="NCBI Taxonomy" id="195930"/>
    <lineage>
        <taxon>Bacteria</taxon>
        <taxon>Pseudomonadati</taxon>
        <taxon>Pseudomonadota</taxon>
        <taxon>Betaproteobacteria</taxon>
        <taxon>Burkholderiales</taxon>
        <taxon>Burkholderiaceae</taxon>
        <taxon>Cupriavidus</taxon>
    </lineage>
</organism>
<evidence type="ECO:0000259" key="6">
    <source>
        <dbReference type="Pfam" id="PF07732"/>
    </source>
</evidence>
<dbReference type="InterPro" id="IPR008972">
    <property type="entry name" value="Cupredoxin"/>
</dbReference>
<dbReference type="PROSITE" id="PS00080">
    <property type="entry name" value="MULTICOPPER_OXIDASE2"/>
    <property type="match status" value="1"/>
</dbReference>
<evidence type="ECO:0000313" key="8">
    <source>
        <dbReference type="Proteomes" id="UP000721236"/>
    </source>
</evidence>
<dbReference type="CDD" id="cd13853">
    <property type="entry name" value="CuRO_1_Tth-MCO_like"/>
    <property type="match status" value="1"/>
</dbReference>
<dbReference type="PANTHER" id="PTHR11709:SF518">
    <property type="entry name" value="MULTICOPPER OXIDASE"/>
    <property type="match status" value="1"/>
</dbReference>
<keyword evidence="3 7" id="KW-0560">Oxidoreductase</keyword>
<dbReference type="PROSITE" id="PS51257">
    <property type="entry name" value="PROKAR_LIPOPROTEIN"/>
    <property type="match status" value="1"/>
</dbReference>
<evidence type="ECO:0000256" key="3">
    <source>
        <dbReference type="ARBA" id="ARBA00023002"/>
    </source>
</evidence>
<accession>A0ABN7Y1D4</accession>
<dbReference type="CDD" id="cd13900">
    <property type="entry name" value="CuRO_3_Tth-MCO_like"/>
    <property type="match status" value="1"/>
</dbReference>
<dbReference type="SUPFAM" id="SSF49503">
    <property type="entry name" value="Cupredoxins"/>
    <property type="match status" value="3"/>
</dbReference>
<feature type="domain" description="Plastocyanin-like" evidence="5">
    <location>
        <begin position="368"/>
        <end position="484"/>
    </location>
</feature>
<dbReference type="InterPro" id="IPR033138">
    <property type="entry name" value="Cu_oxidase_CS"/>
</dbReference>
<name>A0ABN7Y1D4_9BURK</name>
<dbReference type="EMBL" id="CAJZAH010000001">
    <property type="protein sequence ID" value="CAG9165750.1"/>
    <property type="molecule type" value="Genomic_DNA"/>
</dbReference>
<dbReference type="InterPro" id="IPR001117">
    <property type="entry name" value="Cu-oxidase_2nd"/>
</dbReference>
<feature type="domain" description="Plastocyanin-like" evidence="4">
    <location>
        <begin position="214"/>
        <end position="317"/>
    </location>
</feature>
<dbReference type="Pfam" id="PF07731">
    <property type="entry name" value="Cu-oxidase_2"/>
    <property type="match status" value="1"/>
</dbReference>
<keyword evidence="8" id="KW-1185">Reference proteome</keyword>
<dbReference type="EC" id="1.-.-.-" evidence="7"/>
<dbReference type="RefSeq" id="WP_224039085.1">
    <property type="nucleotide sequence ID" value="NZ_CAJZAH010000001.1"/>
</dbReference>
<feature type="domain" description="Plastocyanin-like" evidence="6">
    <location>
        <begin position="64"/>
        <end position="180"/>
    </location>
</feature>
<dbReference type="InterPro" id="IPR011706">
    <property type="entry name" value="Cu-oxidase_C"/>
</dbReference>
<evidence type="ECO:0000256" key="1">
    <source>
        <dbReference type="ARBA" id="ARBA00004418"/>
    </source>
</evidence>
<proteinExistence type="predicted"/>
<dbReference type="Pfam" id="PF07732">
    <property type="entry name" value="Cu-oxidase_3"/>
    <property type="match status" value="1"/>
</dbReference>